<dbReference type="SUPFAM" id="SSF54862">
    <property type="entry name" value="4Fe-4S ferredoxins"/>
    <property type="match status" value="1"/>
</dbReference>
<evidence type="ECO:0000256" key="5">
    <source>
        <dbReference type="ARBA" id="ARBA00023004"/>
    </source>
</evidence>
<sequence length="64" mass="6805">MIVSIDADRCAGHGACVATCPEVFTLTSDGYVEVTVDRVPDELVELVKRAAAECPERAVLVDTP</sequence>
<evidence type="ECO:0000313" key="10">
    <source>
        <dbReference type="EMBL" id="OHV44310.1"/>
    </source>
</evidence>
<keyword evidence="6 8" id="KW-0411">Iron-sulfur</keyword>
<keyword evidence="11" id="KW-1185">Reference proteome</keyword>
<keyword evidence="5 8" id="KW-0408">Iron</keyword>
<dbReference type="PROSITE" id="PS51379">
    <property type="entry name" value="4FE4S_FER_2"/>
    <property type="match status" value="1"/>
</dbReference>
<evidence type="ECO:0000259" key="9">
    <source>
        <dbReference type="PROSITE" id="PS51379"/>
    </source>
</evidence>
<dbReference type="InterPro" id="IPR017896">
    <property type="entry name" value="4Fe4S_Fe-S-bd"/>
</dbReference>
<evidence type="ECO:0000256" key="6">
    <source>
        <dbReference type="ARBA" id="ARBA00023014"/>
    </source>
</evidence>
<dbReference type="OrthoDB" id="3215519at2"/>
<evidence type="ECO:0000256" key="7">
    <source>
        <dbReference type="ARBA" id="ARBA00023291"/>
    </source>
</evidence>
<dbReference type="PANTHER" id="PTHR36923">
    <property type="entry name" value="FERREDOXIN"/>
    <property type="match status" value="1"/>
</dbReference>
<comment type="caution">
    <text evidence="10">The sequence shown here is derived from an EMBL/GenBank/DDBJ whole genome shotgun (WGS) entry which is preliminary data.</text>
</comment>
<accession>A0A1S1RDS4</accession>
<dbReference type="PRINTS" id="PR00352">
    <property type="entry name" value="3FE4SFRDOXIN"/>
</dbReference>
<dbReference type="EMBL" id="MBLM01000022">
    <property type="protein sequence ID" value="OHV44310.1"/>
    <property type="molecule type" value="Genomic_DNA"/>
</dbReference>
<dbReference type="AlphaFoldDB" id="A0A1S1RDS4"/>
<dbReference type="GO" id="GO:0009055">
    <property type="term" value="F:electron transfer activity"/>
    <property type="evidence" value="ECO:0007669"/>
    <property type="project" value="UniProtKB-UniRule"/>
</dbReference>
<reference evidence="11" key="1">
    <citation type="submission" date="2016-07" db="EMBL/GenBank/DDBJ databases">
        <title>Sequence Frankia sp. strain CcI1.17.</title>
        <authorList>
            <person name="Ghodhbane-Gtari F."/>
            <person name="Swanson E."/>
            <person name="Gueddou A."/>
            <person name="Morris K."/>
            <person name="Hezbri K."/>
            <person name="Ktari A."/>
            <person name="Nouioui I."/>
            <person name="Abebe-Akele F."/>
            <person name="Simpson S."/>
            <person name="Thomas K."/>
            <person name="Gtari M."/>
            <person name="Tisa L.S."/>
            <person name="Hurst S."/>
        </authorList>
    </citation>
    <scope>NUCLEOTIDE SEQUENCE [LARGE SCALE GENOMIC DNA]</scope>
    <source>
        <strain evidence="11">Cc1.17</strain>
    </source>
</reference>
<evidence type="ECO:0000256" key="3">
    <source>
        <dbReference type="ARBA" id="ARBA00022723"/>
    </source>
</evidence>
<keyword evidence="2 8" id="KW-0813">Transport</keyword>
<comment type="function">
    <text evidence="8">Ferredoxins are iron-sulfur proteins that transfer electrons in a wide variety of metabolic reactions.</text>
</comment>
<keyword evidence="7" id="KW-0003">3Fe-4S</keyword>
<dbReference type="Gene3D" id="3.30.70.20">
    <property type="match status" value="1"/>
</dbReference>
<comment type="cofactor">
    <cofactor evidence="1">
        <name>[3Fe-4S] cluster</name>
        <dbReference type="ChEBI" id="CHEBI:21137"/>
    </cofactor>
</comment>
<feature type="domain" description="4Fe-4S ferredoxin-type" evidence="9">
    <location>
        <begin position="1"/>
        <end position="29"/>
    </location>
</feature>
<gene>
    <name evidence="10" type="ORF">CC117_32315</name>
</gene>
<evidence type="ECO:0000256" key="1">
    <source>
        <dbReference type="ARBA" id="ARBA00001927"/>
    </source>
</evidence>
<dbReference type="Pfam" id="PF13459">
    <property type="entry name" value="Fer4_15"/>
    <property type="match status" value="1"/>
</dbReference>
<evidence type="ECO:0000256" key="4">
    <source>
        <dbReference type="ARBA" id="ARBA00022982"/>
    </source>
</evidence>
<dbReference type="InterPro" id="IPR051269">
    <property type="entry name" value="Fe-S_cluster_ET"/>
</dbReference>
<dbReference type="PANTHER" id="PTHR36923:SF3">
    <property type="entry name" value="FERREDOXIN"/>
    <property type="match status" value="1"/>
</dbReference>
<keyword evidence="3 8" id="KW-0479">Metal-binding</keyword>
<evidence type="ECO:0000256" key="8">
    <source>
        <dbReference type="RuleBase" id="RU368020"/>
    </source>
</evidence>
<evidence type="ECO:0000313" key="11">
    <source>
        <dbReference type="Proteomes" id="UP000179627"/>
    </source>
</evidence>
<dbReference type="Proteomes" id="UP000179627">
    <property type="component" value="Unassembled WGS sequence"/>
</dbReference>
<evidence type="ECO:0000256" key="2">
    <source>
        <dbReference type="ARBA" id="ARBA00022448"/>
    </source>
</evidence>
<dbReference type="GO" id="GO:0005506">
    <property type="term" value="F:iron ion binding"/>
    <property type="evidence" value="ECO:0007669"/>
    <property type="project" value="UniProtKB-UniRule"/>
</dbReference>
<dbReference type="GO" id="GO:0051538">
    <property type="term" value="F:3 iron, 4 sulfur cluster binding"/>
    <property type="evidence" value="ECO:0007669"/>
    <property type="project" value="UniProtKB-KW"/>
</dbReference>
<dbReference type="InterPro" id="IPR001080">
    <property type="entry name" value="3Fe4S_ferredoxin"/>
</dbReference>
<keyword evidence="4 8" id="KW-0249">Electron transport</keyword>
<name>A0A1S1RDS4_9ACTN</name>
<organism evidence="10 11">
    <name type="scientific">Parafrankia colletiae</name>
    <dbReference type="NCBI Taxonomy" id="573497"/>
    <lineage>
        <taxon>Bacteria</taxon>
        <taxon>Bacillati</taxon>
        <taxon>Actinomycetota</taxon>
        <taxon>Actinomycetes</taxon>
        <taxon>Frankiales</taxon>
        <taxon>Frankiaceae</taxon>
        <taxon>Parafrankia</taxon>
    </lineage>
</organism>
<proteinExistence type="predicted"/>
<protein>
    <recommendedName>
        <fullName evidence="8">Ferredoxin</fullName>
    </recommendedName>
</protein>